<feature type="domain" description="USP" evidence="10">
    <location>
        <begin position="140"/>
        <end position="509"/>
    </location>
</feature>
<evidence type="ECO:0000313" key="11">
    <source>
        <dbReference type="EMBL" id="KAK5045585.1"/>
    </source>
</evidence>
<dbReference type="PROSITE" id="PS50235">
    <property type="entry name" value="USP_3"/>
    <property type="match status" value="1"/>
</dbReference>
<evidence type="ECO:0000259" key="10">
    <source>
        <dbReference type="PROSITE" id="PS50235"/>
    </source>
</evidence>
<dbReference type="GO" id="GO:0005829">
    <property type="term" value="C:cytosol"/>
    <property type="evidence" value="ECO:0007669"/>
    <property type="project" value="TreeGrafter"/>
</dbReference>
<keyword evidence="7" id="KW-0788">Thiol protease</keyword>
<keyword evidence="4" id="KW-0645">Protease</keyword>
<evidence type="ECO:0000256" key="1">
    <source>
        <dbReference type="ARBA" id="ARBA00000707"/>
    </source>
</evidence>
<dbReference type="PANTHER" id="PTHR24006">
    <property type="entry name" value="UBIQUITIN CARBOXYL-TERMINAL HYDROLASE"/>
    <property type="match status" value="1"/>
</dbReference>
<dbReference type="GeneID" id="89977364"/>
<dbReference type="PANTHER" id="PTHR24006:SF888">
    <property type="entry name" value="UBIQUITIN CARBOXYL-TERMINAL HYDROLASE 30"/>
    <property type="match status" value="1"/>
</dbReference>
<dbReference type="InterPro" id="IPR038765">
    <property type="entry name" value="Papain-like_cys_pep_sf"/>
</dbReference>
<keyword evidence="9" id="KW-0472">Membrane</keyword>
<feature type="compositionally biased region" description="Polar residues" evidence="8">
    <location>
        <begin position="368"/>
        <end position="380"/>
    </location>
</feature>
<dbReference type="RefSeq" id="XP_064701209.1">
    <property type="nucleotide sequence ID" value="XM_064852745.1"/>
</dbReference>
<comment type="caution">
    <text evidence="11">The sequence shown here is derived from an EMBL/GenBank/DDBJ whole genome shotgun (WGS) entry which is preliminary data.</text>
</comment>
<evidence type="ECO:0000256" key="7">
    <source>
        <dbReference type="ARBA" id="ARBA00022807"/>
    </source>
</evidence>
<dbReference type="GO" id="GO:0004843">
    <property type="term" value="F:cysteine-type deubiquitinase activity"/>
    <property type="evidence" value="ECO:0007669"/>
    <property type="project" value="UniProtKB-EC"/>
</dbReference>
<dbReference type="EMBL" id="JAVRRD010000036">
    <property type="protein sequence ID" value="KAK5045585.1"/>
    <property type="molecule type" value="Genomic_DNA"/>
</dbReference>
<feature type="transmembrane region" description="Helical" evidence="9">
    <location>
        <begin position="29"/>
        <end position="48"/>
    </location>
</feature>
<comment type="similarity">
    <text evidence="2">Belongs to the peptidase C19 family.</text>
</comment>
<dbReference type="InterPro" id="IPR028889">
    <property type="entry name" value="USP"/>
</dbReference>
<dbReference type="CDD" id="cd02662">
    <property type="entry name" value="Peptidase_C19F"/>
    <property type="match status" value="1"/>
</dbReference>
<dbReference type="GO" id="GO:0016579">
    <property type="term" value="P:protein deubiquitination"/>
    <property type="evidence" value="ECO:0007669"/>
    <property type="project" value="InterPro"/>
</dbReference>
<proteinExistence type="inferred from homology"/>
<keyword evidence="6" id="KW-0378">Hydrolase</keyword>
<dbReference type="PROSITE" id="PS00973">
    <property type="entry name" value="USP_2"/>
    <property type="match status" value="1"/>
</dbReference>
<evidence type="ECO:0000256" key="5">
    <source>
        <dbReference type="ARBA" id="ARBA00022786"/>
    </source>
</evidence>
<evidence type="ECO:0000256" key="6">
    <source>
        <dbReference type="ARBA" id="ARBA00022801"/>
    </source>
</evidence>
<dbReference type="GO" id="GO:0006508">
    <property type="term" value="P:proteolysis"/>
    <property type="evidence" value="ECO:0007669"/>
    <property type="project" value="UniProtKB-KW"/>
</dbReference>
<comment type="catalytic activity">
    <reaction evidence="1">
        <text>Thiol-dependent hydrolysis of ester, thioester, amide, peptide and isopeptide bonds formed by the C-terminal Gly of ubiquitin (a 76-residue protein attached to proteins as an intracellular targeting signal).</text>
        <dbReference type="EC" id="3.4.19.12"/>
    </reaction>
</comment>
<protein>
    <recommendedName>
        <fullName evidence="3">ubiquitinyl hydrolase 1</fullName>
        <ecNumber evidence="3">3.4.19.12</ecNumber>
    </recommendedName>
</protein>
<reference evidence="11 12" key="1">
    <citation type="submission" date="2023-08" db="EMBL/GenBank/DDBJ databases">
        <title>Black Yeasts Isolated from many extreme environments.</title>
        <authorList>
            <person name="Coleine C."/>
            <person name="Stajich J.E."/>
            <person name="Selbmann L."/>
        </authorList>
    </citation>
    <scope>NUCLEOTIDE SEQUENCE [LARGE SCALE GENOMIC DNA]</scope>
    <source>
        <strain evidence="11 12">CCFEE 5792</strain>
    </source>
</reference>
<dbReference type="SUPFAM" id="SSF54001">
    <property type="entry name" value="Cysteine proteinases"/>
    <property type="match status" value="1"/>
</dbReference>
<name>A0AAV9MXF7_9EURO</name>
<dbReference type="Proteomes" id="UP001358417">
    <property type="component" value="Unassembled WGS sequence"/>
</dbReference>
<feature type="compositionally biased region" description="Low complexity" evidence="8">
    <location>
        <begin position="578"/>
        <end position="597"/>
    </location>
</feature>
<dbReference type="InterPro" id="IPR018200">
    <property type="entry name" value="USP_CS"/>
</dbReference>
<keyword evidence="5" id="KW-0833">Ubl conjugation pathway</keyword>
<dbReference type="Pfam" id="PF00443">
    <property type="entry name" value="UCH"/>
    <property type="match status" value="1"/>
</dbReference>
<keyword evidence="12" id="KW-1185">Reference proteome</keyword>
<feature type="transmembrane region" description="Helical" evidence="9">
    <location>
        <begin position="60"/>
        <end position="78"/>
    </location>
</feature>
<feature type="region of interest" description="Disordered" evidence="8">
    <location>
        <begin position="365"/>
        <end position="384"/>
    </location>
</feature>
<keyword evidence="9" id="KW-1133">Transmembrane helix</keyword>
<organism evidence="11 12">
    <name type="scientific">Exophiala bonariae</name>
    <dbReference type="NCBI Taxonomy" id="1690606"/>
    <lineage>
        <taxon>Eukaryota</taxon>
        <taxon>Fungi</taxon>
        <taxon>Dikarya</taxon>
        <taxon>Ascomycota</taxon>
        <taxon>Pezizomycotina</taxon>
        <taxon>Eurotiomycetes</taxon>
        <taxon>Chaetothyriomycetidae</taxon>
        <taxon>Chaetothyriales</taxon>
        <taxon>Herpotrichiellaceae</taxon>
        <taxon>Exophiala</taxon>
    </lineage>
</organism>
<dbReference type="InterPro" id="IPR001394">
    <property type="entry name" value="Peptidase_C19_UCH"/>
</dbReference>
<dbReference type="GO" id="GO:0005634">
    <property type="term" value="C:nucleus"/>
    <property type="evidence" value="ECO:0007669"/>
    <property type="project" value="TreeGrafter"/>
</dbReference>
<evidence type="ECO:0000256" key="9">
    <source>
        <dbReference type="SAM" id="Phobius"/>
    </source>
</evidence>
<accession>A0AAV9MXF7</accession>
<sequence>MNNPPIRAYESPLYDSSVEPSPYSTLTKLVSTVALLALGSYAFILLDAWPDTFKRTIFEIFVYFVPSQFISVMQYGMVKLRLLDIEEAKFQRRDHGDMFAKQAALNRMFGQRKLPFALGGIGGVSNVGGYRSAPRDPSPPGLGNWDNSCYQNSVLQGLASLPAFYDYVQTSLNLCNKYDVPAETHRALDMFLEQLTVSSPQRTVLWTPAVLKSMDSWQQQDAQEYFTRVLEAVEKESLKYAKAIRMSSRAGLECLQDVALDAKQTGTEKDVDPSPSLSNGPHLASIIGSRAQLEVPSPMDGMTAQGLICKTCGYTEGLSLTQFTCLTLNLGLRGASSIEDLLDDYTAPEEVDGVECDRCTKMTYGETPDQTETSEKSQTTAKRKPILRSKAKQITVGRLPKDLVFHINRSIFDDYGNQRKNSAAIRFPTRLDFLSRWCAPLNVENDRIEAVYELRCVVTHYGRHDNGHYVALGKRDKNWYSFNDEIVTKVTEEDVLNRSNGFIFFYEAVTQVPEVRAAETVAGVVAASIAPNETGSISGFSEPLVSQTRPIVDTQVEAAPPKDVDEVETTSSPVSQEAGSSETASTASDSSSVSSAEGIVDGQVENDQAVPVLKALATTSRVAKEQVILPV</sequence>
<evidence type="ECO:0000256" key="3">
    <source>
        <dbReference type="ARBA" id="ARBA00012759"/>
    </source>
</evidence>
<feature type="region of interest" description="Disordered" evidence="8">
    <location>
        <begin position="557"/>
        <end position="597"/>
    </location>
</feature>
<keyword evidence="9" id="KW-0812">Transmembrane</keyword>
<evidence type="ECO:0000256" key="8">
    <source>
        <dbReference type="SAM" id="MobiDB-lite"/>
    </source>
</evidence>
<dbReference type="Gene3D" id="3.90.70.10">
    <property type="entry name" value="Cysteine proteinases"/>
    <property type="match status" value="1"/>
</dbReference>
<dbReference type="AlphaFoldDB" id="A0AAV9MXF7"/>
<dbReference type="InterPro" id="IPR050164">
    <property type="entry name" value="Peptidase_C19"/>
</dbReference>
<evidence type="ECO:0000256" key="2">
    <source>
        <dbReference type="ARBA" id="ARBA00009085"/>
    </source>
</evidence>
<gene>
    <name evidence="11" type="ORF">LTR84_009203</name>
</gene>
<evidence type="ECO:0000256" key="4">
    <source>
        <dbReference type="ARBA" id="ARBA00022670"/>
    </source>
</evidence>
<evidence type="ECO:0000313" key="12">
    <source>
        <dbReference type="Proteomes" id="UP001358417"/>
    </source>
</evidence>
<dbReference type="EC" id="3.4.19.12" evidence="3"/>